<evidence type="ECO:0000313" key="3">
    <source>
        <dbReference type="EMBL" id="QRG68295.1"/>
    </source>
</evidence>
<proteinExistence type="inferred from homology"/>
<dbReference type="Pfam" id="PF05163">
    <property type="entry name" value="DinB"/>
    <property type="match status" value="1"/>
</dbReference>
<accession>A0ABX7FR62</accession>
<gene>
    <name evidence="3" type="ORF">JNE38_03725</name>
</gene>
<sequence>MYRTIEEFMRNWNHEANSTQKVMDVLTDASLNQEVVQGHRTLGELAWHIITSLHDMMSKTGLIFDAVGSHGSQVPASAKEFGNSFRQSSESMIAAIKQQWTDESLKEINVIHGENWPNGLTLFILNCHLIHHRGQMTVLMRQAGLKVPGVYGPSQEEWAEYGLLKQTD</sequence>
<dbReference type="SUPFAM" id="SSF109854">
    <property type="entry name" value="DinB/YfiT-like putative metalloenzymes"/>
    <property type="match status" value="1"/>
</dbReference>
<keyword evidence="2" id="KW-0479">Metal-binding</keyword>
<comment type="similarity">
    <text evidence="1">Belongs to the DinB family.</text>
</comment>
<dbReference type="Gene3D" id="1.20.120.450">
    <property type="entry name" value="dinb family like domain"/>
    <property type="match status" value="1"/>
</dbReference>
<keyword evidence="4" id="KW-1185">Reference proteome</keyword>
<name>A0ABX7FR62_BRECH</name>
<dbReference type="InterPro" id="IPR007837">
    <property type="entry name" value="DinB"/>
</dbReference>
<evidence type="ECO:0000313" key="4">
    <source>
        <dbReference type="Proteomes" id="UP000596248"/>
    </source>
</evidence>
<evidence type="ECO:0000256" key="1">
    <source>
        <dbReference type="ARBA" id="ARBA00008635"/>
    </source>
</evidence>
<dbReference type="InterPro" id="IPR034660">
    <property type="entry name" value="DinB/YfiT-like"/>
</dbReference>
<dbReference type="EMBL" id="CP069127">
    <property type="protein sequence ID" value="QRG68295.1"/>
    <property type="molecule type" value="Genomic_DNA"/>
</dbReference>
<protein>
    <submittedName>
        <fullName evidence="3">DinB family protein</fullName>
    </submittedName>
</protein>
<dbReference type="RefSeq" id="WP_203355300.1">
    <property type="nucleotide sequence ID" value="NZ_CP069127.1"/>
</dbReference>
<evidence type="ECO:0000256" key="2">
    <source>
        <dbReference type="ARBA" id="ARBA00022723"/>
    </source>
</evidence>
<organism evidence="3 4">
    <name type="scientific">Brevibacillus choshinensis</name>
    <dbReference type="NCBI Taxonomy" id="54911"/>
    <lineage>
        <taxon>Bacteria</taxon>
        <taxon>Bacillati</taxon>
        <taxon>Bacillota</taxon>
        <taxon>Bacilli</taxon>
        <taxon>Bacillales</taxon>
        <taxon>Paenibacillaceae</taxon>
        <taxon>Brevibacillus</taxon>
    </lineage>
</organism>
<dbReference type="Proteomes" id="UP000596248">
    <property type="component" value="Chromosome"/>
</dbReference>
<reference evidence="3 4" key="1">
    <citation type="submission" date="2021-01" db="EMBL/GenBank/DDBJ databases">
        <title>Identification of strong promoters based on the transcriptome of Brevibacillus choshinensis.</title>
        <authorList>
            <person name="Yao D."/>
            <person name="Zhang K."/>
            <person name="Wu J."/>
        </authorList>
    </citation>
    <scope>NUCLEOTIDE SEQUENCE [LARGE SCALE GENOMIC DNA]</scope>
    <source>
        <strain evidence="3 4">HPD31-SP3</strain>
    </source>
</reference>